<evidence type="ECO:0000313" key="5">
    <source>
        <dbReference type="Proteomes" id="UP001218218"/>
    </source>
</evidence>
<evidence type="ECO:0000256" key="2">
    <source>
        <dbReference type="SAM" id="Phobius"/>
    </source>
</evidence>
<reference evidence="4" key="1">
    <citation type="submission" date="2023-03" db="EMBL/GenBank/DDBJ databases">
        <title>Massive genome expansion in bonnet fungi (Mycena s.s.) driven by repeated elements and novel gene families across ecological guilds.</title>
        <authorList>
            <consortium name="Lawrence Berkeley National Laboratory"/>
            <person name="Harder C.B."/>
            <person name="Miyauchi S."/>
            <person name="Viragh M."/>
            <person name="Kuo A."/>
            <person name="Thoen E."/>
            <person name="Andreopoulos B."/>
            <person name="Lu D."/>
            <person name="Skrede I."/>
            <person name="Drula E."/>
            <person name="Henrissat B."/>
            <person name="Morin E."/>
            <person name="Kohler A."/>
            <person name="Barry K."/>
            <person name="LaButti K."/>
            <person name="Morin E."/>
            <person name="Salamov A."/>
            <person name="Lipzen A."/>
            <person name="Mereny Z."/>
            <person name="Hegedus B."/>
            <person name="Baldrian P."/>
            <person name="Stursova M."/>
            <person name="Weitz H."/>
            <person name="Taylor A."/>
            <person name="Grigoriev I.V."/>
            <person name="Nagy L.G."/>
            <person name="Martin F."/>
            <person name="Kauserud H."/>
        </authorList>
    </citation>
    <scope>NUCLEOTIDE SEQUENCE</scope>
    <source>
        <strain evidence="4">CBHHK002</strain>
    </source>
</reference>
<feature type="transmembrane region" description="Helical" evidence="2">
    <location>
        <begin position="173"/>
        <end position="191"/>
    </location>
</feature>
<feature type="transmembrane region" description="Helical" evidence="2">
    <location>
        <begin position="50"/>
        <end position="73"/>
    </location>
</feature>
<dbReference type="AlphaFoldDB" id="A0AAD7F4I3"/>
<keyword evidence="2" id="KW-0812">Transmembrane</keyword>
<dbReference type="Pfam" id="PF24803">
    <property type="entry name" value="DUF7704"/>
    <property type="match status" value="1"/>
</dbReference>
<proteinExistence type="predicted"/>
<comment type="caution">
    <text evidence="4">The sequence shown here is derived from an EMBL/GenBank/DDBJ whole genome shotgun (WGS) entry which is preliminary data.</text>
</comment>
<keyword evidence="5" id="KW-1185">Reference proteome</keyword>
<name>A0AAD7F4I3_9AGAR</name>
<feature type="compositionally biased region" description="Polar residues" evidence="1">
    <location>
        <begin position="1"/>
        <end position="14"/>
    </location>
</feature>
<dbReference type="Proteomes" id="UP001218218">
    <property type="component" value="Unassembled WGS sequence"/>
</dbReference>
<dbReference type="PANTHER" id="PTHR37019">
    <property type="entry name" value="CHROMOSOME 1, WHOLE GENOME SHOTGUN SEQUENCE"/>
    <property type="match status" value="1"/>
</dbReference>
<evidence type="ECO:0000313" key="4">
    <source>
        <dbReference type="EMBL" id="KAJ7368364.1"/>
    </source>
</evidence>
<feature type="transmembrane region" description="Helical" evidence="2">
    <location>
        <begin position="141"/>
        <end position="161"/>
    </location>
</feature>
<organism evidence="4 5">
    <name type="scientific">Mycena albidolilacea</name>
    <dbReference type="NCBI Taxonomy" id="1033008"/>
    <lineage>
        <taxon>Eukaryota</taxon>
        <taxon>Fungi</taxon>
        <taxon>Dikarya</taxon>
        <taxon>Basidiomycota</taxon>
        <taxon>Agaricomycotina</taxon>
        <taxon>Agaricomycetes</taxon>
        <taxon>Agaricomycetidae</taxon>
        <taxon>Agaricales</taxon>
        <taxon>Marasmiineae</taxon>
        <taxon>Mycenaceae</taxon>
        <taxon>Mycena</taxon>
    </lineage>
</organism>
<protein>
    <recommendedName>
        <fullName evidence="3">DUF7704 domain-containing protein</fullName>
    </recommendedName>
</protein>
<keyword evidence="2" id="KW-0472">Membrane</keyword>
<keyword evidence="2" id="KW-1133">Transmembrane helix</keyword>
<feature type="region of interest" description="Disordered" evidence="1">
    <location>
        <begin position="1"/>
        <end position="43"/>
    </location>
</feature>
<evidence type="ECO:0000256" key="1">
    <source>
        <dbReference type="SAM" id="MobiDB-lite"/>
    </source>
</evidence>
<dbReference type="PANTHER" id="PTHR37019:SF2">
    <property type="entry name" value="EXPERA DOMAIN-CONTAINING PROTEIN"/>
    <property type="match status" value="1"/>
</dbReference>
<feature type="domain" description="DUF7704" evidence="3">
    <location>
        <begin position="46"/>
        <end position="195"/>
    </location>
</feature>
<accession>A0AAD7F4I3</accession>
<gene>
    <name evidence="4" type="ORF">DFH08DRAFT_831195</name>
</gene>
<dbReference type="InterPro" id="IPR056121">
    <property type="entry name" value="DUF7704"/>
</dbReference>
<feature type="transmembrane region" description="Helical" evidence="2">
    <location>
        <begin position="101"/>
        <end position="120"/>
    </location>
</feature>
<sequence length="209" mass="22934">MPKHTQLSGHSSDLVSRFPKSRSLSTPAQAGREHSSSQMRSAPPTSAIPLSYYTVFAIYEPALTTLGFIGALLDPKGTHDSQAPWPNGAPLEDLPLATRTTILQLGHVCALLGLLNVWLLSTARTHLSLQPALQEKIVGALLTPLLIGDVAHLYVTLWALGDERWNFRDWSPMLIITISLGITLLVPRLMWQLGIGRYVDSRDRPTPKS</sequence>
<dbReference type="EMBL" id="JARIHO010000001">
    <property type="protein sequence ID" value="KAJ7368364.1"/>
    <property type="molecule type" value="Genomic_DNA"/>
</dbReference>
<evidence type="ECO:0000259" key="3">
    <source>
        <dbReference type="Pfam" id="PF24803"/>
    </source>
</evidence>